<dbReference type="Pfam" id="PF09875">
    <property type="entry name" value="DUF2102"/>
    <property type="match status" value="1"/>
</dbReference>
<accession>H8I9C5</accession>
<dbReference type="HOGENOM" id="CLU_2327256_0_0_2"/>
<protein>
    <submittedName>
        <fullName evidence="1">Uncharacterized protein conserved in archaea (DUF2102)</fullName>
    </submittedName>
</protein>
<dbReference type="AlphaFoldDB" id="H8I9C5"/>
<organism evidence="1 2">
    <name type="scientific">Methanocella conradii (strain DSM 24694 / JCM 17849 / CGMCC 1.5162 / HZ254)</name>
    <dbReference type="NCBI Taxonomy" id="1041930"/>
    <lineage>
        <taxon>Archaea</taxon>
        <taxon>Methanobacteriati</taxon>
        <taxon>Methanobacteriota</taxon>
        <taxon>Stenosarchaea group</taxon>
        <taxon>Methanomicrobia</taxon>
        <taxon>Methanocellales</taxon>
        <taxon>Methanocellaceae</taxon>
        <taxon>Methanocella</taxon>
    </lineage>
</organism>
<proteinExistence type="predicted"/>
<gene>
    <name evidence="1" type="ordered locus">Mtc_0782</name>
</gene>
<dbReference type="KEGG" id="mez:Mtc_0782"/>
<sequence>MMFSLTEAGLYAMDLAAHARDAGLRTKETCFGALVEGEQGKVRRFIDGLRRRYPVYAKRRGFSIEDTEICARTFRLETCEGFPPWLPRYVGQMRRYTS</sequence>
<keyword evidence="2" id="KW-1185">Reference proteome</keyword>
<dbReference type="Proteomes" id="UP000005233">
    <property type="component" value="Chromosome"/>
</dbReference>
<dbReference type="eggNOG" id="arCOG04901">
    <property type="taxonomic scope" value="Archaea"/>
</dbReference>
<dbReference type="EMBL" id="CP003243">
    <property type="protein sequence ID" value="AFC99543.1"/>
    <property type="molecule type" value="Genomic_DNA"/>
</dbReference>
<evidence type="ECO:0000313" key="1">
    <source>
        <dbReference type="EMBL" id="AFC99543.1"/>
    </source>
</evidence>
<evidence type="ECO:0000313" key="2">
    <source>
        <dbReference type="Proteomes" id="UP000005233"/>
    </source>
</evidence>
<dbReference type="InterPro" id="IPR012025">
    <property type="entry name" value="Methan_mark_6"/>
</dbReference>
<reference evidence="1 2" key="1">
    <citation type="journal article" date="2012" name="J. Bacteriol.">
        <title>Complete genome sequence of a thermophilic methanogen, Methanocella conradii HZ254, isolated from Chinese rice field soil.</title>
        <authorList>
            <person name="Lu Z."/>
            <person name="Lu Y."/>
        </authorList>
    </citation>
    <scope>NUCLEOTIDE SEQUENCE [LARGE SCALE GENOMIC DNA]</scope>
    <source>
        <strain evidence="2">DSM 24694 / JCM 17849 / CGMCC 1.5162 / HZ254</strain>
    </source>
</reference>
<name>H8I9C5_METCZ</name>